<protein>
    <recommendedName>
        <fullName evidence="2">Class II aldolase/adducin N-terminal domain-containing protein</fullName>
    </recommendedName>
</protein>
<accession>A0A8S8ZY27</accession>
<dbReference type="GO" id="GO:0005856">
    <property type="term" value="C:cytoskeleton"/>
    <property type="evidence" value="ECO:0007669"/>
    <property type="project" value="TreeGrafter"/>
</dbReference>
<dbReference type="PANTHER" id="PTHR10672:SF25">
    <property type="entry name" value="MEIOTICALLY UP-REGULATED GENE 14 PROTEIN"/>
    <property type="match status" value="1"/>
</dbReference>
<sequence>MAPPSIMSEDIASPIPAPEPTATKGAGSIVSPPAWAPAFSPRLDGAVEKEPECQLHELSMGPNPLAGIPTFVNHQFHREHILLHMAAVFRNWARMGYTEGISGHISVRDPEHPDCIWMNPIGKHFGLMNASDMVCLEIDTGKIVGGNRKRPVNAPGYHIHSQIHKARPDVHSICHAHTIAGRAWSAFGKPLDMLHQDICDLYNSIAVDTTYGGIVTAAEEGQRIASILGKDSKAAILLNHGLLTVGSTVDEASFLFGLLDRSCEIQLRVEAACAGNPELKKKLVPDEMALFNFRMAGERNWLYAEAQPDIEYEIEMAGWKIQQGLATMTVDGPDEDW</sequence>
<dbReference type="SMART" id="SM01007">
    <property type="entry name" value="Aldolase_II"/>
    <property type="match status" value="1"/>
</dbReference>
<dbReference type="OMA" id="IWMNPIG"/>
<evidence type="ECO:0000259" key="2">
    <source>
        <dbReference type="SMART" id="SM01007"/>
    </source>
</evidence>
<comment type="caution">
    <text evidence="3">The sequence shown here is derived from an EMBL/GenBank/DDBJ whole genome shotgun (WGS) entry which is preliminary data.</text>
</comment>
<feature type="domain" description="Class II aldolase/adducin N-terminal" evidence="2">
    <location>
        <begin position="83"/>
        <end position="267"/>
    </location>
</feature>
<evidence type="ECO:0000256" key="1">
    <source>
        <dbReference type="SAM" id="MobiDB-lite"/>
    </source>
</evidence>
<evidence type="ECO:0000313" key="4">
    <source>
        <dbReference type="Proteomes" id="UP000433876"/>
    </source>
</evidence>
<dbReference type="FunFam" id="3.40.225.10:FF:000009">
    <property type="entry name" value="Class II aldolase/adducin N-terminal"/>
    <property type="match status" value="1"/>
</dbReference>
<feature type="region of interest" description="Disordered" evidence="1">
    <location>
        <begin position="1"/>
        <end position="28"/>
    </location>
</feature>
<dbReference type="AlphaFoldDB" id="A0A8S8ZY27"/>
<dbReference type="SUPFAM" id="SSF53639">
    <property type="entry name" value="AraD/HMP-PK domain-like"/>
    <property type="match status" value="1"/>
</dbReference>
<dbReference type="Gene3D" id="3.40.225.10">
    <property type="entry name" value="Class II aldolase/adducin N-terminal domain"/>
    <property type="match status" value="1"/>
</dbReference>
<dbReference type="VEuPathDB" id="FungiDB:SMAC_03147"/>
<dbReference type="Proteomes" id="UP000433876">
    <property type="component" value="Unassembled WGS sequence"/>
</dbReference>
<gene>
    <name evidence="3" type="ORF">SMACR_03147</name>
</gene>
<dbReference type="InterPro" id="IPR001303">
    <property type="entry name" value="Aldolase_II/adducin_N"/>
</dbReference>
<dbReference type="GO" id="GO:0051015">
    <property type="term" value="F:actin filament binding"/>
    <property type="evidence" value="ECO:0007669"/>
    <property type="project" value="TreeGrafter"/>
</dbReference>
<evidence type="ECO:0000313" key="3">
    <source>
        <dbReference type="EMBL" id="KAA8634378.1"/>
    </source>
</evidence>
<name>A0A8S8ZY27_SORMA</name>
<reference evidence="3 4" key="1">
    <citation type="submission" date="2017-07" db="EMBL/GenBank/DDBJ databases">
        <title>Genome sequence of the Sordaria macrospora wild type strain R19027.</title>
        <authorList>
            <person name="Nowrousian M."/>
            <person name="Teichert I."/>
            <person name="Kueck U."/>
        </authorList>
    </citation>
    <scope>NUCLEOTIDE SEQUENCE [LARGE SCALE GENOMIC DNA]</scope>
    <source>
        <strain evidence="3 4">R19027</strain>
        <tissue evidence="3">Mycelium</tissue>
    </source>
</reference>
<dbReference type="EMBL" id="NMPR01000023">
    <property type="protein sequence ID" value="KAA8634378.1"/>
    <property type="molecule type" value="Genomic_DNA"/>
</dbReference>
<organism evidence="3 4">
    <name type="scientific">Sordaria macrospora</name>
    <dbReference type="NCBI Taxonomy" id="5147"/>
    <lineage>
        <taxon>Eukaryota</taxon>
        <taxon>Fungi</taxon>
        <taxon>Dikarya</taxon>
        <taxon>Ascomycota</taxon>
        <taxon>Pezizomycotina</taxon>
        <taxon>Sordariomycetes</taxon>
        <taxon>Sordariomycetidae</taxon>
        <taxon>Sordariales</taxon>
        <taxon>Sordariaceae</taxon>
        <taxon>Sordaria</taxon>
    </lineage>
</organism>
<proteinExistence type="predicted"/>
<dbReference type="PANTHER" id="PTHR10672">
    <property type="entry name" value="ADDUCIN"/>
    <property type="match status" value="1"/>
</dbReference>
<dbReference type="InterPro" id="IPR051017">
    <property type="entry name" value="Aldolase-II_Adducin_sf"/>
</dbReference>
<dbReference type="Pfam" id="PF00596">
    <property type="entry name" value="Aldolase_II"/>
    <property type="match status" value="1"/>
</dbReference>
<dbReference type="InterPro" id="IPR036409">
    <property type="entry name" value="Aldolase_II/adducin_N_sf"/>
</dbReference>